<dbReference type="GO" id="GO:0005737">
    <property type="term" value="C:cytoplasm"/>
    <property type="evidence" value="ECO:0007669"/>
    <property type="project" value="TreeGrafter"/>
</dbReference>
<dbReference type="RefSeq" id="WP_169282212.1">
    <property type="nucleotide sequence ID" value="NZ_CP051680.1"/>
</dbReference>
<protein>
    <submittedName>
        <fullName evidence="2">GNAT family N-acetyltransferase</fullName>
    </submittedName>
</protein>
<sequence length="155" mass="17882">MSLYSFIKVEKEDLNLIKTIAKWYSSEWNIAEETTVQQITNFPAAGLPFQVIMKADNIPVATAGLYNHVKLVDFDSRFSKYGPWLALVYTTTENRNKGYGTLLCKHIEEISCHSGLKKIYLYTSTAEKLYRHLGWEEVERLAIQGREIVVMKKEL</sequence>
<dbReference type="InterPro" id="IPR000182">
    <property type="entry name" value="GNAT_dom"/>
</dbReference>
<evidence type="ECO:0000313" key="2">
    <source>
        <dbReference type="EMBL" id="QJD85960.1"/>
    </source>
</evidence>
<evidence type="ECO:0000259" key="1">
    <source>
        <dbReference type="PROSITE" id="PS51186"/>
    </source>
</evidence>
<keyword evidence="3" id="KW-1185">Reference proteome</keyword>
<dbReference type="PROSITE" id="PS51186">
    <property type="entry name" value="GNAT"/>
    <property type="match status" value="1"/>
</dbReference>
<accession>A0A7Z2VN32</accession>
<keyword evidence="2" id="KW-0808">Transferase</keyword>
<dbReference type="Gene3D" id="3.40.630.30">
    <property type="match status" value="1"/>
</dbReference>
<evidence type="ECO:0000313" key="3">
    <source>
        <dbReference type="Proteomes" id="UP000502248"/>
    </source>
</evidence>
<gene>
    <name evidence="2" type="ORF">HH215_24145</name>
</gene>
<dbReference type="GO" id="GO:1905502">
    <property type="term" value="F:acetyl-CoA binding"/>
    <property type="evidence" value="ECO:0007669"/>
    <property type="project" value="TreeGrafter"/>
</dbReference>
<dbReference type="GO" id="GO:0008080">
    <property type="term" value="F:N-acetyltransferase activity"/>
    <property type="evidence" value="ECO:0007669"/>
    <property type="project" value="InterPro"/>
</dbReference>
<organism evidence="2 3">
    <name type="scientific">Cohnella herbarum</name>
    <dbReference type="NCBI Taxonomy" id="2728023"/>
    <lineage>
        <taxon>Bacteria</taxon>
        <taxon>Bacillati</taxon>
        <taxon>Bacillota</taxon>
        <taxon>Bacilli</taxon>
        <taxon>Bacillales</taxon>
        <taxon>Paenibacillaceae</taxon>
        <taxon>Cohnella</taxon>
    </lineage>
</organism>
<reference evidence="2 3" key="1">
    <citation type="submission" date="2020-04" db="EMBL/GenBank/DDBJ databases">
        <title>Genome sequencing of novel species.</title>
        <authorList>
            <person name="Heo J."/>
            <person name="Kim S.-J."/>
            <person name="Kim J.-S."/>
            <person name="Hong S.-B."/>
            <person name="Kwon S.-W."/>
        </authorList>
    </citation>
    <scope>NUCLEOTIDE SEQUENCE [LARGE SCALE GENOMIC DNA]</scope>
    <source>
        <strain evidence="2 3">MFER-1</strain>
    </source>
</reference>
<name>A0A7Z2VN32_9BACL</name>
<dbReference type="Pfam" id="PF00583">
    <property type="entry name" value="Acetyltransf_1"/>
    <property type="match status" value="1"/>
</dbReference>
<feature type="domain" description="N-acetyltransferase" evidence="1">
    <location>
        <begin position="7"/>
        <end position="155"/>
    </location>
</feature>
<proteinExistence type="predicted"/>
<dbReference type="AlphaFoldDB" id="A0A7Z2VN32"/>
<dbReference type="InterPro" id="IPR039840">
    <property type="entry name" value="NAA80"/>
</dbReference>
<dbReference type="SUPFAM" id="SSF55729">
    <property type="entry name" value="Acyl-CoA N-acyltransferases (Nat)"/>
    <property type="match status" value="1"/>
</dbReference>
<dbReference type="Proteomes" id="UP000502248">
    <property type="component" value="Chromosome"/>
</dbReference>
<dbReference type="KEGG" id="cheb:HH215_24145"/>
<dbReference type="EMBL" id="CP051680">
    <property type="protein sequence ID" value="QJD85960.1"/>
    <property type="molecule type" value="Genomic_DNA"/>
</dbReference>
<dbReference type="InterPro" id="IPR016181">
    <property type="entry name" value="Acyl_CoA_acyltransferase"/>
</dbReference>
<dbReference type="CDD" id="cd04301">
    <property type="entry name" value="NAT_SF"/>
    <property type="match status" value="1"/>
</dbReference>
<dbReference type="PANTHER" id="PTHR13538">
    <property type="entry name" value="N-ACETYLTRANSFERASE 6"/>
    <property type="match status" value="1"/>
</dbReference>
<dbReference type="PANTHER" id="PTHR13538:SF4">
    <property type="entry name" value="N-ALPHA-ACETYLTRANSFERASE 80"/>
    <property type="match status" value="1"/>
</dbReference>